<accession>A0A5D3BAI8</accession>
<dbReference type="EMBL" id="SSTD01020124">
    <property type="protein sequence ID" value="TYJ95631.1"/>
    <property type="molecule type" value="Genomic_DNA"/>
</dbReference>
<keyword evidence="2" id="KW-0548">Nucleotidyltransferase</keyword>
<protein>
    <submittedName>
        <fullName evidence="2">Reverse transcriptase</fullName>
    </submittedName>
</protein>
<dbReference type="STRING" id="1194695.A0A5D3BAI8"/>
<keyword evidence="2" id="KW-0695">RNA-directed DNA polymerase</keyword>
<evidence type="ECO:0000313" key="2">
    <source>
        <dbReference type="EMBL" id="TYJ95631.1"/>
    </source>
</evidence>
<dbReference type="Proteomes" id="UP000321947">
    <property type="component" value="Unassembled WGS sequence"/>
</dbReference>
<reference evidence="3 4" key="1">
    <citation type="submission" date="2019-08" db="EMBL/GenBank/DDBJ databases">
        <title>Draft genome sequences of two oriental melons (Cucumis melo L. var makuwa).</title>
        <authorList>
            <person name="Kwon S.-Y."/>
        </authorList>
    </citation>
    <scope>NUCLEOTIDE SEQUENCE [LARGE SCALE GENOMIC DNA]</scope>
    <source>
        <strain evidence="4">cv. Chang Bougi</strain>
        <strain evidence="3">cv. SW 3</strain>
        <tissue evidence="2">Leaf</tissue>
    </source>
</reference>
<organism evidence="2 4">
    <name type="scientific">Cucumis melo var. makuwa</name>
    <name type="common">Oriental melon</name>
    <dbReference type="NCBI Taxonomy" id="1194695"/>
    <lineage>
        <taxon>Eukaryota</taxon>
        <taxon>Viridiplantae</taxon>
        <taxon>Streptophyta</taxon>
        <taxon>Embryophyta</taxon>
        <taxon>Tracheophyta</taxon>
        <taxon>Spermatophyta</taxon>
        <taxon>Magnoliopsida</taxon>
        <taxon>eudicotyledons</taxon>
        <taxon>Gunneridae</taxon>
        <taxon>Pentapetalae</taxon>
        <taxon>rosids</taxon>
        <taxon>fabids</taxon>
        <taxon>Cucurbitales</taxon>
        <taxon>Cucurbitaceae</taxon>
        <taxon>Benincaseae</taxon>
        <taxon>Cucumis</taxon>
    </lineage>
</organism>
<dbReference type="AlphaFoldDB" id="A0A5D3BAI8"/>
<evidence type="ECO:0000313" key="4">
    <source>
        <dbReference type="Proteomes" id="UP000321947"/>
    </source>
</evidence>
<proteinExistence type="predicted"/>
<evidence type="ECO:0000313" key="3">
    <source>
        <dbReference type="Proteomes" id="UP000321393"/>
    </source>
</evidence>
<comment type="caution">
    <text evidence="2">The sequence shown here is derived from an EMBL/GenBank/DDBJ whole genome shotgun (WGS) entry which is preliminary data.</text>
</comment>
<dbReference type="PANTHER" id="PTHR11439">
    <property type="entry name" value="GAG-POL-RELATED RETROTRANSPOSON"/>
    <property type="match status" value="1"/>
</dbReference>
<dbReference type="GO" id="GO:0003964">
    <property type="term" value="F:RNA-directed DNA polymerase activity"/>
    <property type="evidence" value="ECO:0007669"/>
    <property type="project" value="UniProtKB-KW"/>
</dbReference>
<sequence>MTGCRLADMPIEFNAKLENLVDKEKYQRLVGKLIYLSHTRPNIFDVVSILSQFMQSPYEEQMEAVNRSLRYLKTTPGKGLMFRKIDRCIEAHTNFDWAWYVFSKSTLGIVRSCGAISYLGGVSSKGFWPEAMLKLSTGLEFGDM</sequence>
<keyword evidence="2" id="KW-0808">Transferase</keyword>
<dbReference type="Proteomes" id="UP000321393">
    <property type="component" value="Unassembled WGS sequence"/>
</dbReference>
<dbReference type="PANTHER" id="PTHR11439:SF467">
    <property type="entry name" value="INTEGRASE CATALYTIC DOMAIN-CONTAINING PROTEIN"/>
    <property type="match status" value="1"/>
</dbReference>
<dbReference type="SUPFAM" id="SSF56672">
    <property type="entry name" value="DNA/RNA polymerases"/>
    <property type="match status" value="1"/>
</dbReference>
<evidence type="ECO:0000313" key="1">
    <source>
        <dbReference type="EMBL" id="KAA0033556.1"/>
    </source>
</evidence>
<name>A0A5D3BAI8_CUCMM</name>
<gene>
    <name evidence="2" type="ORF">E5676_scaffold104G00520</name>
    <name evidence="1" type="ORF">E6C27_scaffold261G001100</name>
</gene>
<dbReference type="InterPro" id="IPR043502">
    <property type="entry name" value="DNA/RNA_pol_sf"/>
</dbReference>
<dbReference type="EMBL" id="SSTE01020856">
    <property type="protein sequence ID" value="KAA0033556.1"/>
    <property type="molecule type" value="Genomic_DNA"/>
</dbReference>